<keyword evidence="2" id="KW-1185">Reference proteome</keyword>
<sequence length="109" mass="12560">MTEHVGQDALHFVTNLTFFDDQIEDITEVTAGIDVDGHRPGGRWSREAHINERSLLWDVLNHVAYYGLDENIRATADERERLLELVLYDPKDTESYGTVYTITYKESSL</sequence>
<gene>
    <name evidence="1" type="primary">95</name>
    <name evidence="1" type="ORF">PBI_CHE12_95</name>
</gene>
<dbReference type="EMBL" id="DQ398043">
    <property type="protein sequence ID" value="ABE67414.1"/>
    <property type="molecule type" value="Genomic_DNA"/>
</dbReference>
<dbReference type="RefSeq" id="YP_655674.1">
    <property type="nucleotide sequence ID" value="NC_008203.1"/>
</dbReference>
<evidence type="ECO:0000313" key="2">
    <source>
        <dbReference type="Proteomes" id="UP000002541"/>
    </source>
</evidence>
<dbReference type="KEGG" id="vg:4156898"/>
<evidence type="ECO:0000313" key="1">
    <source>
        <dbReference type="EMBL" id="ABE67414.1"/>
    </source>
</evidence>
<accession>Q1A0C2</accession>
<dbReference type="Proteomes" id="UP000002541">
    <property type="component" value="Segment"/>
</dbReference>
<name>Q1A0C2_9CAUD</name>
<protein>
    <submittedName>
        <fullName evidence="1">Uncharacterized protein</fullName>
    </submittedName>
</protein>
<reference evidence="1 2" key="1">
    <citation type="journal article" date="2006" name="PLoS Genet.">
        <title>Exploring the mycobacteriophage metaproteome: phage genomics as an educational platform.</title>
        <authorList>
            <person name="Hatfull G.F."/>
            <person name="Pedulla M.L."/>
            <person name="Jacobs-Sera D."/>
            <person name="Cichon P.M."/>
            <person name="Foley A."/>
            <person name="Ford M.E."/>
            <person name="Gonda R.M."/>
            <person name="Houtz J.M."/>
            <person name="Hryckowian A.J."/>
            <person name="Kelchner V.A."/>
            <person name="Namburi S."/>
            <person name="Pajcini K.V."/>
            <person name="Popovich M.G."/>
            <person name="Schleicher D.T."/>
            <person name="Simanek B.Z."/>
            <person name="Smith A.L."/>
            <person name="Zdanowicz G.M."/>
            <person name="Kumar V."/>
            <person name="Peebles C.L."/>
            <person name="Jacobs W.R.Jr."/>
            <person name="Lawrence J.G."/>
            <person name="Hendrix R.W."/>
        </authorList>
    </citation>
    <scope>NUCLEOTIDE SEQUENCE [LARGE SCALE GENOMIC DNA]</scope>
</reference>
<organism evidence="1 2">
    <name type="scientific">Mycobacterium phage Che12</name>
    <dbReference type="NCBI Taxonomy" id="2911435"/>
    <lineage>
        <taxon>Viruses</taxon>
        <taxon>Duplodnaviria</taxon>
        <taxon>Heunggongvirae</taxon>
        <taxon>Uroviricota</taxon>
        <taxon>Caudoviricetes</taxon>
        <taxon>Fromanvirus</taxon>
        <taxon>Fromanvirus Che12</taxon>
    </lineage>
</organism>
<proteinExistence type="predicted"/>